<dbReference type="GO" id="GO:0005886">
    <property type="term" value="C:plasma membrane"/>
    <property type="evidence" value="ECO:0007669"/>
    <property type="project" value="TreeGrafter"/>
</dbReference>
<dbReference type="PANTHER" id="PTHR23502">
    <property type="entry name" value="MAJOR FACILITATOR SUPERFAMILY"/>
    <property type="match status" value="1"/>
</dbReference>
<feature type="transmembrane region" description="Helical" evidence="5">
    <location>
        <begin position="7"/>
        <end position="34"/>
    </location>
</feature>
<feature type="transmembrane region" description="Helical" evidence="5">
    <location>
        <begin position="40"/>
        <end position="67"/>
    </location>
</feature>
<keyword evidence="2 5" id="KW-0812">Transmembrane</keyword>
<dbReference type="AlphaFoldDB" id="A0A9P9I862"/>
<accession>A0A9P9I862</accession>
<dbReference type="PANTHER" id="PTHR23502:SF13">
    <property type="entry name" value="MULTIDRUG TRANSPORTER, PUTATIVE (AFU_ORTHOLOGUE AFUA_2G12550)-RELATED"/>
    <property type="match status" value="1"/>
</dbReference>
<organism evidence="6 7">
    <name type="scientific">Dendryphion nanum</name>
    <dbReference type="NCBI Taxonomy" id="256645"/>
    <lineage>
        <taxon>Eukaryota</taxon>
        <taxon>Fungi</taxon>
        <taxon>Dikarya</taxon>
        <taxon>Ascomycota</taxon>
        <taxon>Pezizomycotina</taxon>
        <taxon>Dothideomycetes</taxon>
        <taxon>Pleosporomycetidae</taxon>
        <taxon>Pleosporales</taxon>
        <taxon>Torulaceae</taxon>
        <taxon>Dendryphion</taxon>
    </lineage>
</organism>
<gene>
    <name evidence="6" type="ORF">B0J11DRAFT_208362</name>
</gene>
<evidence type="ECO:0000256" key="1">
    <source>
        <dbReference type="ARBA" id="ARBA00004141"/>
    </source>
</evidence>
<name>A0A9P9I862_9PLEO</name>
<evidence type="ECO:0000256" key="5">
    <source>
        <dbReference type="SAM" id="Phobius"/>
    </source>
</evidence>
<evidence type="ECO:0000313" key="7">
    <source>
        <dbReference type="Proteomes" id="UP000700596"/>
    </source>
</evidence>
<evidence type="ECO:0000256" key="4">
    <source>
        <dbReference type="ARBA" id="ARBA00023136"/>
    </source>
</evidence>
<reference evidence="6" key="1">
    <citation type="journal article" date="2021" name="Nat. Commun.">
        <title>Genetic determinants of endophytism in the Arabidopsis root mycobiome.</title>
        <authorList>
            <person name="Mesny F."/>
            <person name="Miyauchi S."/>
            <person name="Thiergart T."/>
            <person name="Pickel B."/>
            <person name="Atanasova L."/>
            <person name="Karlsson M."/>
            <person name="Huettel B."/>
            <person name="Barry K.W."/>
            <person name="Haridas S."/>
            <person name="Chen C."/>
            <person name="Bauer D."/>
            <person name="Andreopoulos W."/>
            <person name="Pangilinan J."/>
            <person name="LaButti K."/>
            <person name="Riley R."/>
            <person name="Lipzen A."/>
            <person name="Clum A."/>
            <person name="Drula E."/>
            <person name="Henrissat B."/>
            <person name="Kohler A."/>
            <person name="Grigoriev I.V."/>
            <person name="Martin F.M."/>
            <person name="Hacquard S."/>
        </authorList>
    </citation>
    <scope>NUCLEOTIDE SEQUENCE</scope>
    <source>
        <strain evidence="6">MPI-CAGE-CH-0243</strain>
    </source>
</reference>
<dbReference type="Proteomes" id="UP000700596">
    <property type="component" value="Unassembled WGS sequence"/>
</dbReference>
<evidence type="ECO:0000256" key="2">
    <source>
        <dbReference type="ARBA" id="ARBA00022692"/>
    </source>
</evidence>
<dbReference type="OrthoDB" id="5376138at2759"/>
<keyword evidence="3 5" id="KW-1133">Transmembrane helix</keyword>
<comment type="subcellular location">
    <subcellularLocation>
        <location evidence="1">Membrane</location>
        <topology evidence="1">Multi-pass membrane protein</topology>
    </subcellularLocation>
</comment>
<evidence type="ECO:0000256" key="3">
    <source>
        <dbReference type="ARBA" id="ARBA00022989"/>
    </source>
</evidence>
<dbReference type="GO" id="GO:0022857">
    <property type="term" value="F:transmembrane transporter activity"/>
    <property type="evidence" value="ECO:0007669"/>
    <property type="project" value="TreeGrafter"/>
</dbReference>
<protein>
    <submittedName>
        <fullName evidence="6">Uncharacterized protein</fullName>
    </submittedName>
</protein>
<feature type="transmembrane region" description="Helical" evidence="5">
    <location>
        <begin position="113"/>
        <end position="131"/>
    </location>
</feature>
<proteinExistence type="predicted"/>
<evidence type="ECO:0000313" key="6">
    <source>
        <dbReference type="EMBL" id="KAH7110135.1"/>
    </source>
</evidence>
<keyword evidence="4 5" id="KW-0472">Membrane</keyword>
<dbReference type="EMBL" id="JAGMWT010000029">
    <property type="protein sequence ID" value="KAH7110135.1"/>
    <property type="molecule type" value="Genomic_DNA"/>
</dbReference>
<comment type="caution">
    <text evidence="6">The sequence shown here is derived from an EMBL/GenBank/DDBJ whole genome shotgun (WGS) entry which is preliminary data.</text>
</comment>
<keyword evidence="7" id="KW-1185">Reference proteome</keyword>
<sequence length="145" mass="16073">MFLAEPIVLVLSLLSSFSNALIFMFIQSFALVYAQYDFKAYAVGLAFVFVSIGVGDFIAWISFIPAIERNMKERREKPHDERFSTPRHLCLPLGLIDFAWTSTGPPIPRIASIFFAAIVGIANYAIYIGSVPGSRRGSVLRGASY</sequence>